<organism evidence="2 3">
    <name type="scientific">Microbulbifer celer</name>
    <dbReference type="NCBI Taxonomy" id="435905"/>
    <lineage>
        <taxon>Bacteria</taxon>
        <taxon>Pseudomonadati</taxon>
        <taxon>Pseudomonadota</taxon>
        <taxon>Gammaproteobacteria</taxon>
        <taxon>Cellvibrionales</taxon>
        <taxon>Microbulbiferaceae</taxon>
        <taxon>Microbulbifer</taxon>
    </lineage>
</organism>
<dbReference type="Pfam" id="PF00571">
    <property type="entry name" value="CBS"/>
    <property type="match status" value="1"/>
</dbReference>
<dbReference type="Gene3D" id="3.10.580.10">
    <property type="entry name" value="CBS-domain"/>
    <property type="match status" value="1"/>
</dbReference>
<name>A0ABW3U563_9GAMM</name>
<sequence length="188" mass="20758">MKKLDFLPLQDFDKLVFPEEFHELTLDSPALSFVTDFKDHHPAVLTASVSALNAAQVLRTGHRSAVLVMDHRGDFIGVLTAEDVSYQRVMQCVADGIARQELTVGDLMRARSHLQLLSYQQLQGAKIGNVLTAMQRAGQHFCLVVDVENHHVRGLISAEDVAARLHVDFSIDTPASFSEMLKAVATAH</sequence>
<evidence type="ECO:0000313" key="2">
    <source>
        <dbReference type="EMBL" id="MFD1215988.1"/>
    </source>
</evidence>
<keyword evidence="3" id="KW-1185">Reference proteome</keyword>
<feature type="domain" description="CBS" evidence="1">
    <location>
        <begin position="35"/>
        <end position="84"/>
    </location>
</feature>
<comment type="caution">
    <text evidence="2">The sequence shown here is derived from an EMBL/GenBank/DDBJ whole genome shotgun (WGS) entry which is preliminary data.</text>
</comment>
<dbReference type="SUPFAM" id="SSF54631">
    <property type="entry name" value="CBS-domain pair"/>
    <property type="match status" value="1"/>
</dbReference>
<dbReference type="RefSeq" id="WP_230436155.1">
    <property type="nucleotide sequence ID" value="NZ_CP087715.1"/>
</dbReference>
<protein>
    <submittedName>
        <fullName evidence="2">CBS domain-containing protein</fullName>
    </submittedName>
</protein>
<proteinExistence type="predicted"/>
<evidence type="ECO:0000259" key="1">
    <source>
        <dbReference type="Pfam" id="PF00571"/>
    </source>
</evidence>
<evidence type="ECO:0000313" key="3">
    <source>
        <dbReference type="Proteomes" id="UP001597264"/>
    </source>
</evidence>
<dbReference type="Proteomes" id="UP001597264">
    <property type="component" value="Unassembled WGS sequence"/>
</dbReference>
<gene>
    <name evidence="2" type="ORF">ACFQ2X_05200</name>
</gene>
<reference evidence="3" key="1">
    <citation type="journal article" date="2019" name="Int. J. Syst. Evol. Microbiol.">
        <title>The Global Catalogue of Microorganisms (GCM) 10K type strain sequencing project: providing services to taxonomists for standard genome sequencing and annotation.</title>
        <authorList>
            <consortium name="The Broad Institute Genomics Platform"/>
            <consortium name="The Broad Institute Genome Sequencing Center for Infectious Disease"/>
            <person name="Wu L."/>
            <person name="Ma J."/>
        </authorList>
    </citation>
    <scope>NUCLEOTIDE SEQUENCE [LARGE SCALE GENOMIC DNA]</scope>
    <source>
        <strain evidence="3">CCUG 54356</strain>
    </source>
</reference>
<dbReference type="InterPro" id="IPR000644">
    <property type="entry name" value="CBS_dom"/>
</dbReference>
<accession>A0ABW3U563</accession>
<dbReference type="InterPro" id="IPR046342">
    <property type="entry name" value="CBS_dom_sf"/>
</dbReference>
<dbReference type="EMBL" id="JBHTLR010000005">
    <property type="protein sequence ID" value="MFD1215988.1"/>
    <property type="molecule type" value="Genomic_DNA"/>
</dbReference>